<gene>
    <name evidence="1" type="ORF">RRG08_028862</name>
</gene>
<proteinExistence type="predicted"/>
<comment type="caution">
    <text evidence="1">The sequence shown here is derived from an EMBL/GenBank/DDBJ whole genome shotgun (WGS) entry which is preliminary data.</text>
</comment>
<evidence type="ECO:0000313" key="1">
    <source>
        <dbReference type="EMBL" id="KAK3759860.1"/>
    </source>
</evidence>
<dbReference type="EMBL" id="JAWDGP010005065">
    <property type="protein sequence ID" value="KAK3759860.1"/>
    <property type="molecule type" value="Genomic_DNA"/>
</dbReference>
<organism evidence="1 2">
    <name type="scientific">Elysia crispata</name>
    <name type="common">lettuce slug</name>
    <dbReference type="NCBI Taxonomy" id="231223"/>
    <lineage>
        <taxon>Eukaryota</taxon>
        <taxon>Metazoa</taxon>
        <taxon>Spiralia</taxon>
        <taxon>Lophotrochozoa</taxon>
        <taxon>Mollusca</taxon>
        <taxon>Gastropoda</taxon>
        <taxon>Heterobranchia</taxon>
        <taxon>Euthyneura</taxon>
        <taxon>Panpulmonata</taxon>
        <taxon>Sacoglossa</taxon>
        <taxon>Placobranchoidea</taxon>
        <taxon>Plakobranchidae</taxon>
        <taxon>Elysia</taxon>
    </lineage>
</organism>
<sequence>MNIRACRLHSHANVNNAHSRRHHQAFAPTLVRFNLFYDGTGAPMAPLPAHLKGYVLGVTWRDSVGPASRPFTPAPGIPLARALLRSRSYVPARPSIFTITWPDLAPGALTQPMRVADASARLKSVEPFYRSDLGFTTPHRTGPSARAREGTELDLISLLLCYL</sequence>
<name>A0AAE0YZC9_9GAST</name>
<protein>
    <submittedName>
        <fullName evidence="1">Uncharacterized protein</fullName>
    </submittedName>
</protein>
<keyword evidence="2" id="KW-1185">Reference proteome</keyword>
<dbReference type="AlphaFoldDB" id="A0AAE0YZC9"/>
<reference evidence="1" key="1">
    <citation type="journal article" date="2023" name="G3 (Bethesda)">
        <title>A reference genome for the long-term kleptoplast-retaining sea slug Elysia crispata morphotype clarki.</title>
        <authorList>
            <person name="Eastman K.E."/>
            <person name="Pendleton A.L."/>
            <person name="Shaikh M.A."/>
            <person name="Suttiyut T."/>
            <person name="Ogas R."/>
            <person name="Tomko P."/>
            <person name="Gavelis G."/>
            <person name="Widhalm J.R."/>
            <person name="Wisecaver J.H."/>
        </authorList>
    </citation>
    <scope>NUCLEOTIDE SEQUENCE</scope>
    <source>
        <strain evidence="1">ECLA1</strain>
    </source>
</reference>
<dbReference type="Proteomes" id="UP001283361">
    <property type="component" value="Unassembled WGS sequence"/>
</dbReference>
<accession>A0AAE0YZC9</accession>
<evidence type="ECO:0000313" key="2">
    <source>
        <dbReference type="Proteomes" id="UP001283361"/>
    </source>
</evidence>